<protein>
    <submittedName>
        <fullName evidence="3">FBD-associated F-box protein At3g49020-like isoform X2</fullName>
    </submittedName>
</protein>
<dbReference type="OrthoDB" id="1092183at2759"/>
<dbReference type="InterPro" id="IPR032675">
    <property type="entry name" value="LRR_dom_sf"/>
</dbReference>
<dbReference type="InterPro" id="IPR053781">
    <property type="entry name" value="F-box_AtFBL13-like"/>
</dbReference>
<dbReference type="SUPFAM" id="SSF81383">
    <property type="entry name" value="F-box domain"/>
    <property type="match status" value="1"/>
</dbReference>
<gene>
    <name evidence="3" type="primary">LOC108849449</name>
</gene>
<dbReference type="Pfam" id="PF08387">
    <property type="entry name" value="FBD"/>
    <property type="match status" value="1"/>
</dbReference>
<dbReference type="InterPro" id="IPR013101">
    <property type="entry name" value="LRR_PRU1-like"/>
</dbReference>
<evidence type="ECO:0000313" key="3">
    <source>
        <dbReference type="RefSeq" id="XP_056863728.1"/>
    </source>
</evidence>
<dbReference type="PANTHER" id="PTHR31900">
    <property type="entry name" value="F-BOX/RNI SUPERFAMILY PROTEIN-RELATED"/>
    <property type="match status" value="1"/>
</dbReference>
<keyword evidence="2" id="KW-1185">Reference proteome</keyword>
<dbReference type="PROSITE" id="PS50181">
    <property type="entry name" value="FBOX"/>
    <property type="match status" value="1"/>
</dbReference>
<dbReference type="SMART" id="SM00579">
    <property type="entry name" value="FBD"/>
    <property type="match status" value="1"/>
</dbReference>
<dbReference type="Gene3D" id="1.20.1280.50">
    <property type="match status" value="1"/>
</dbReference>
<evidence type="ECO:0000313" key="2">
    <source>
        <dbReference type="Proteomes" id="UP000504610"/>
    </source>
</evidence>
<dbReference type="CDD" id="cd22160">
    <property type="entry name" value="F-box_AtFBL13-like"/>
    <property type="match status" value="1"/>
</dbReference>
<sequence>MGKKRKMVGGDSLRNEDAMKKDMISELPEALLVQILSSVPTKDVIATSVLSKRWRSVWKMVPKLKYHVSAEDAYRSLILHEAPVLESLHLLIEDKQGRFDINILIGIAFSRHVRELVVDLLYLEDQKTIKFPSYNNNTLEVLKLEVEGHVLLDFPSRVCYNALRELHLEHVKFKDEASVCNLLSGCPSLQDLVVRRNSNPDVETYTIDVPSLQRLTIEDCTNWADINGGYVINAPSLKCLNILSLCFIDFFCLIENAPELVEASILGIPQIENDNILASLTSAKRLYFDLPVEIKYPTGTIFYQLVSLELRIKGRNWWNLLSFMLVSSPKLQILKLDSFGREVYPVVCERNQPKCVPECLLLHLETLVWIGYGWKHKDDEKQVATYILKNARQLKKATFPPTYMFTPTYNKQKEREERLEMLNELDSVVRASKSCHLSVLTRFYYL</sequence>
<dbReference type="AlphaFoldDB" id="A0A9W3DJ54"/>
<dbReference type="SMART" id="SM00256">
    <property type="entry name" value="FBOX"/>
    <property type="match status" value="1"/>
</dbReference>
<accession>A0A9W3DJ54</accession>
<dbReference type="InterPro" id="IPR001810">
    <property type="entry name" value="F-box_dom"/>
</dbReference>
<dbReference type="SUPFAM" id="SSF52058">
    <property type="entry name" value="L domain-like"/>
    <property type="match status" value="1"/>
</dbReference>
<feature type="domain" description="F-box" evidence="1">
    <location>
        <begin position="21"/>
        <end position="77"/>
    </location>
</feature>
<dbReference type="GeneID" id="108849449"/>
<reference evidence="3" key="2">
    <citation type="submission" date="2025-08" db="UniProtKB">
        <authorList>
            <consortium name="RefSeq"/>
        </authorList>
    </citation>
    <scope>IDENTIFICATION</scope>
    <source>
        <tissue evidence="3">Leaf</tissue>
    </source>
</reference>
<dbReference type="Pfam" id="PF00646">
    <property type="entry name" value="F-box"/>
    <property type="match status" value="1"/>
</dbReference>
<organism evidence="2 3">
    <name type="scientific">Raphanus sativus</name>
    <name type="common">Radish</name>
    <name type="synonym">Raphanus raphanistrum var. sativus</name>
    <dbReference type="NCBI Taxonomy" id="3726"/>
    <lineage>
        <taxon>Eukaryota</taxon>
        <taxon>Viridiplantae</taxon>
        <taxon>Streptophyta</taxon>
        <taxon>Embryophyta</taxon>
        <taxon>Tracheophyta</taxon>
        <taxon>Spermatophyta</taxon>
        <taxon>Magnoliopsida</taxon>
        <taxon>eudicotyledons</taxon>
        <taxon>Gunneridae</taxon>
        <taxon>Pentapetalae</taxon>
        <taxon>rosids</taxon>
        <taxon>malvids</taxon>
        <taxon>Brassicales</taxon>
        <taxon>Brassicaceae</taxon>
        <taxon>Brassiceae</taxon>
        <taxon>Raphanus</taxon>
    </lineage>
</organism>
<name>A0A9W3DJ54_RAPSA</name>
<dbReference type="InterPro" id="IPR050232">
    <property type="entry name" value="FBL13/AtMIF1-like"/>
</dbReference>
<reference evidence="2" key="1">
    <citation type="journal article" date="2019" name="Database">
        <title>The radish genome database (RadishGD): an integrated information resource for radish genomics.</title>
        <authorList>
            <person name="Yu H.J."/>
            <person name="Baek S."/>
            <person name="Lee Y.J."/>
            <person name="Cho A."/>
            <person name="Mun J.H."/>
        </authorList>
    </citation>
    <scope>NUCLEOTIDE SEQUENCE [LARGE SCALE GENOMIC DNA]</scope>
    <source>
        <strain evidence="2">cv. WK10039</strain>
    </source>
</reference>
<dbReference type="InterPro" id="IPR006566">
    <property type="entry name" value="FBD"/>
</dbReference>
<evidence type="ECO:0000259" key="1">
    <source>
        <dbReference type="PROSITE" id="PS50181"/>
    </source>
</evidence>
<dbReference type="RefSeq" id="XP_056863728.1">
    <property type="nucleotide sequence ID" value="XM_057007748.1"/>
</dbReference>
<dbReference type="Pfam" id="PF07723">
    <property type="entry name" value="LRR_2"/>
    <property type="match status" value="1"/>
</dbReference>
<dbReference type="InterPro" id="IPR036047">
    <property type="entry name" value="F-box-like_dom_sf"/>
</dbReference>
<proteinExistence type="predicted"/>
<dbReference type="Proteomes" id="UP000504610">
    <property type="component" value="Chromosome 4"/>
</dbReference>
<dbReference type="PANTHER" id="PTHR31900:SF34">
    <property type="entry name" value="EMB|CAB62440.1-RELATED"/>
    <property type="match status" value="1"/>
</dbReference>
<dbReference type="Gene3D" id="3.80.10.10">
    <property type="entry name" value="Ribonuclease Inhibitor"/>
    <property type="match status" value="1"/>
</dbReference>